<keyword evidence="6 7" id="KW-0472">Membrane</keyword>
<dbReference type="InterPro" id="IPR003439">
    <property type="entry name" value="ABC_transporter-like_ATP-bd"/>
</dbReference>
<keyword evidence="5 7" id="KW-1133">Transmembrane helix</keyword>
<evidence type="ECO:0000313" key="10">
    <source>
        <dbReference type="EMBL" id="MCY6483011.1"/>
    </source>
</evidence>
<proteinExistence type="predicted"/>
<dbReference type="SUPFAM" id="SSF90123">
    <property type="entry name" value="ABC transporter transmembrane region"/>
    <property type="match status" value="1"/>
</dbReference>
<dbReference type="Pfam" id="PF00664">
    <property type="entry name" value="ABC_membrane"/>
    <property type="match status" value="1"/>
</dbReference>
<accession>A0ABT4CVK3</accession>
<dbReference type="PROSITE" id="PS50893">
    <property type="entry name" value="ABC_TRANSPORTER_2"/>
    <property type="match status" value="1"/>
</dbReference>
<feature type="transmembrane region" description="Helical" evidence="7">
    <location>
        <begin position="163"/>
        <end position="180"/>
    </location>
</feature>
<dbReference type="CDD" id="cd03251">
    <property type="entry name" value="ABCC_MsbA"/>
    <property type="match status" value="1"/>
</dbReference>
<evidence type="ECO:0000259" key="9">
    <source>
        <dbReference type="PROSITE" id="PS50929"/>
    </source>
</evidence>
<evidence type="ECO:0000256" key="1">
    <source>
        <dbReference type="ARBA" id="ARBA00004651"/>
    </source>
</evidence>
<dbReference type="InterPro" id="IPR027417">
    <property type="entry name" value="P-loop_NTPase"/>
</dbReference>
<feature type="transmembrane region" description="Helical" evidence="7">
    <location>
        <begin position="21"/>
        <end position="42"/>
    </location>
</feature>
<gene>
    <name evidence="10" type="ORF">OW763_01415</name>
</gene>
<feature type="domain" description="ABC transmembrane type-1" evidence="9">
    <location>
        <begin position="22"/>
        <end position="304"/>
    </location>
</feature>
<dbReference type="PANTHER" id="PTHR43394:SF1">
    <property type="entry name" value="ATP-BINDING CASSETTE SUB-FAMILY B MEMBER 10, MITOCHONDRIAL"/>
    <property type="match status" value="1"/>
</dbReference>
<dbReference type="SUPFAM" id="SSF52540">
    <property type="entry name" value="P-loop containing nucleoside triphosphate hydrolases"/>
    <property type="match status" value="1"/>
</dbReference>
<evidence type="ECO:0000256" key="3">
    <source>
        <dbReference type="ARBA" id="ARBA00022741"/>
    </source>
</evidence>
<dbReference type="Gene3D" id="1.20.1560.10">
    <property type="entry name" value="ABC transporter type 1, transmembrane domain"/>
    <property type="match status" value="1"/>
</dbReference>
<evidence type="ECO:0000259" key="8">
    <source>
        <dbReference type="PROSITE" id="PS50893"/>
    </source>
</evidence>
<dbReference type="Proteomes" id="UP001078443">
    <property type="component" value="Unassembled WGS sequence"/>
</dbReference>
<feature type="transmembrane region" description="Helical" evidence="7">
    <location>
        <begin position="245"/>
        <end position="268"/>
    </location>
</feature>
<comment type="caution">
    <text evidence="10">The sequence shown here is derived from an EMBL/GenBank/DDBJ whole genome shotgun (WGS) entry which is preliminary data.</text>
</comment>
<evidence type="ECO:0000256" key="2">
    <source>
        <dbReference type="ARBA" id="ARBA00022692"/>
    </source>
</evidence>
<evidence type="ECO:0000256" key="5">
    <source>
        <dbReference type="ARBA" id="ARBA00022989"/>
    </source>
</evidence>
<sequence>MNTLEKFISYYKPYKKMFFMDMFCALILSVIDLSFPIIVKYLLNDIYVKDTNVILKYAIIIGIFMFFMYVIRFFCQYYITSWGHIMGAKMEADMREDIFTHLQKLSFSYYDNNTTGKLMSRVVTDLFDISELAHHGPEDVFISILKIVGSFILLLNINVKITLILFAITLIMLYFSYFYNKRMRYIFKKNKAKIANVNAQLQDSFSGIRVVKSFANENIESIKFNKGNKEFLDTKEKSYHLMGRFFSMNGFFQGMLYLSVIVFGGIFISTGAIKVSDLVVYILYINIFLKPIEKLVNFTEQYQKGISGFERFLEIMNTKPDIKDKKGAVKIKDVKGKIEFKNVSFSYDNKNSILNNINMNVECGKTVAIVGPSGSGKTTFCNIIPRFYEIYEGMVTIDGIDIKNIKLKSLRRNIGVVQQDVYIFGGTIKDNIAYGNSNATEEEVINAAKKANAHEFIMELENGYDTYVGERGVKLSGGQKQRISIARVFLKNPPILILDEATSALDNESERYIQKSLEKLSQNRTTIVIAHRLSTIKNADKIVVLTQEGIKETGTHDELLLKDGVYAKLYNMQFEAV</sequence>
<dbReference type="PANTHER" id="PTHR43394">
    <property type="entry name" value="ATP-DEPENDENT PERMEASE MDL1, MITOCHONDRIAL"/>
    <property type="match status" value="1"/>
</dbReference>
<dbReference type="Pfam" id="PF00005">
    <property type="entry name" value="ABC_tran"/>
    <property type="match status" value="1"/>
</dbReference>
<evidence type="ECO:0000256" key="4">
    <source>
        <dbReference type="ARBA" id="ARBA00022840"/>
    </source>
</evidence>
<dbReference type="EMBL" id="JAPQER010000001">
    <property type="protein sequence ID" value="MCY6483011.1"/>
    <property type="molecule type" value="Genomic_DNA"/>
</dbReference>
<organism evidence="10 11">
    <name type="scientific">Clostridium aestuarii</name>
    <dbReference type="NCBI Taxonomy" id="338193"/>
    <lineage>
        <taxon>Bacteria</taxon>
        <taxon>Bacillati</taxon>
        <taxon>Bacillota</taxon>
        <taxon>Clostridia</taxon>
        <taxon>Eubacteriales</taxon>
        <taxon>Clostridiaceae</taxon>
        <taxon>Clostridium</taxon>
    </lineage>
</organism>
<dbReference type="GO" id="GO:0005524">
    <property type="term" value="F:ATP binding"/>
    <property type="evidence" value="ECO:0007669"/>
    <property type="project" value="UniProtKB-KW"/>
</dbReference>
<evidence type="ECO:0000256" key="7">
    <source>
        <dbReference type="SAM" id="Phobius"/>
    </source>
</evidence>
<reference evidence="10" key="1">
    <citation type="submission" date="2022-12" db="EMBL/GenBank/DDBJ databases">
        <authorList>
            <person name="Wang J."/>
        </authorList>
    </citation>
    <scope>NUCLEOTIDE SEQUENCE</scope>
    <source>
        <strain evidence="10">HY-45-18</strain>
    </source>
</reference>
<dbReference type="InterPro" id="IPR011527">
    <property type="entry name" value="ABC1_TM_dom"/>
</dbReference>
<evidence type="ECO:0000256" key="6">
    <source>
        <dbReference type="ARBA" id="ARBA00023136"/>
    </source>
</evidence>
<evidence type="ECO:0000313" key="11">
    <source>
        <dbReference type="Proteomes" id="UP001078443"/>
    </source>
</evidence>
<dbReference type="InterPro" id="IPR039421">
    <property type="entry name" value="Type_1_exporter"/>
</dbReference>
<keyword evidence="2 7" id="KW-0812">Transmembrane</keyword>
<feature type="domain" description="ABC transporter" evidence="8">
    <location>
        <begin position="338"/>
        <end position="572"/>
    </location>
</feature>
<dbReference type="InterPro" id="IPR003593">
    <property type="entry name" value="AAA+_ATPase"/>
</dbReference>
<dbReference type="PROSITE" id="PS50929">
    <property type="entry name" value="ABC_TM1F"/>
    <property type="match status" value="1"/>
</dbReference>
<keyword evidence="11" id="KW-1185">Reference proteome</keyword>
<comment type="subcellular location">
    <subcellularLocation>
        <location evidence="1">Cell membrane</location>
        <topology evidence="1">Multi-pass membrane protein</topology>
    </subcellularLocation>
</comment>
<keyword evidence="3" id="KW-0547">Nucleotide-binding</keyword>
<dbReference type="PROSITE" id="PS00211">
    <property type="entry name" value="ABC_TRANSPORTER_1"/>
    <property type="match status" value="1"/>
</dbReference>
<dbReference type="RefSeq" id="WP_268039277.1">
    <property type="nucleotide sequence ID" value="NZ_JAPQER010000001.1"/>
</dbReference>
<dbReference type="SMART" id="SM00382">
    <property type="entry name" value="AAA"/>
    <property type="match status" value="1"/>
</dbReference>
<feature type="transmembrane region" description="Helical" evidence="7">
    <location>
        <begin position="54"/>
        <end position="75"/>
    </location>
</feature>
<protein>
    <submittedName>
        <fullName evidence="10">ABC transporter ATP-binding protein</fullName>
    </submittedName>
</protein>
<keyword evidence="4 10" id="KW-0067">ATP-binding</keyword>
<dbReference type="Gene3D" id="3.40.50.300">
    <property type="entry name" value="P-loop containing nucleotide triphosphate hydrolases"/>
    <property type="match status" value="1"/>
</dbReference>
<dbReference type="CDD" id="cd18549">
    <property type="entry name" value="ABC_6TM_YwjA_like"/>
    <property type="match status" value="1"/>
</dbReference>
<dbReference type="InterPro" id="IPR017871">
    <property type="entry name" value="ABC_transporter-like_CS"/>
</dbReference>
<name>A0ABT4CVK3_9CLOT</name>
<dbReference type="InterPro" id="IPR036640">
    <property type="entry name" value="ABC1_TM_sf"/>
</dbReference>